<evidence type="ECO:0000313" key="4">
    <source>
        <dbReference type="Proteomes" id="UP001165121"/>
    </source>
</evidence>
<feature type="compositionally biased region" description="Low complexity" evidence="1">
    <location>
        <begin position="403"/>
        <end position="421"/>
    </location>
</feature>
<dbReference type="SUPFAM" id="SSF55797">
    <property type="entry name" value="PR-1-like"/>
    <property type="match status" value="1"/>
</dbReference>
<dbReference type="CDD" id="cd05379">
    <property type="entry name" value="CAP_bacterial"/>
    <property type="match status" value="1"/>
</dbReference>
<dbReference type="PANTHER" id="PTHR31157:SF1">
    <property type="entry name" value="SCP DOMAIN-CONTAINING PROTEIN"/>
    <property type="match status" value="1"/>
</dbReference>
<evidence type="ECO:0000259" key="2">
    <source>
        <dbReference type="Pfam" id="PF00188"/>
    </source>
</evidence>
<reference evidence="3" key="1">
    <citation type="submission" date="2023-04" db="EMBL/GenBank/DDBJ databases">
        <title>Phytophthora fragariaefolia NBRC 109709.</title>
        <authorList>
            <person name="Ichikawa N."/>
            <person name="Sato H."/>
            <person name="Tonouchi N."/>
        </authorList>
    </citation>
    <scope>NUCLEOTIDE SEQUENCE</scope>
    <source>
        <strain evidence="3">NBRC 109709</strain>
    </source>
</reference>
<sequence length="428" mass="45492">MISNTNDLGRGPKSYYFLLVKLSSTQPISYNLGTFAVGADLYADTGRRRLPNLVKRHRSGTSVAFNRASLPGTEISRPRARIVDLTFRATAQQAAPVWPVAIFCGGIWAPSRGRNALSTEQTRSSVHMSVCYVGFFLVVTVSTANTRLTQYRYQFSISSLHSTPQPANPIQSTATTMAITQSSLALLLVVAAASTGLSDAAYLRNLGGTTIATNVNTYTAYTDYASAMLAAVNKQRATGGLKPLCLNKKLHAAAQRHSDDMAAKDYMAHDGSDGSTMSERITQAGYDWESVAENVAAGQIDVEAVMVAWINSPEHLENIMGDYTMFGSAYAFNKEGTYQHYWTQDFGSGDAEQCDGAAAPAPTPAATTPAPASVPAATPAATDAIQNEDQVQGEADVPTQEMPATPAPTTVTEAPATSAPASDCESNF</sequence>
<dbReference type="OrthoDB" id="568194at2759"/>
<dbReference type="InterPro" id="IPR014044">
    <property type="entry name" value="CAP_dom"/>
</dbReference>
<evidence type="ECO:0000256" key="1">
    <source>
        <dbReference type="SAM" id="MobiDB-lite"/>
    </source>
</evidence>
<comment type="caution">
    <text evidence="3">The sequence shown here is derived from an EMBL/GenBank/DDBJ whole genome shotgun (WGS) entry which is preliminary data.</text>
</comment>
<dbReference type="EMBL" id="BSXT01000166">
    <property type="protein sequence ID" value="GMF19596.1"/>
    <property type="molecule type" value="Genomic_DNA"/>
</dbReference>
<name>A0A9W6WWP6_9STRA</name>
<protein>
    <submittedName>
        <fullName evidence="3">Unnamed protein product</fullName>
    </submittedName>
</protein>
<evidence type="ECO:0000313" key="3">
    <source>
        <dbReference type="EMBL" id="GMF19596.1"/>
    </source>
</evidence>
<dbReference type="Gene3D" id="3.40.33.10">
    <property type="entry name" value="CAP"/>
    <property type="match status" value="1"/>
</dbReference>
<dbReference type="InterPro" id="IPR035940">
    <property type="entry name" value="CAP_sf"/>
</dbReference>
<feature type="region of interest" description="Disordered" evidence="1">
    <location>
        <begin position="352"/>
        <end position="428"/>
    </location>
</feature>
<organism evidence="3 4">
    <name type="scientific">Phytophthora fragariaefolia</name>
    <dbReference type="NCBI Taxonomy" id="1490495"/>
    <lineage>
        <taxon>Eukaryota</taxon>
        <taxon>Sar</taxon>
        <taxon>Stramenopiles</taxon>
        <taxon>Oomycota</taxon>
        <taxon>Peronosporomycetes</taxon>
        <taxon>Peronosporales</taxon>
        <taxon>Peronosporaceae</taxon>
        <taxon>Phytophthora</taxon>
    </lineage>
</organism>
<keyword evidence="4" id="KW-1185">Reference proteome</keyword>
<dbReference type="Proteomes" id="UP001165121">
    <property type="component" value="Unassembled WGS sequence"/>
</dbReference>
<dbReference type="PANTHER" id="PTHR31157">
    <property type="entry name" value="SCP DOMAIN-CONTAINING PROTEIN"/>
    <property type="match status" value="1"/>
</dbReference>
<feature type="domain" description="SCP" evidence="2">
    <location>
        <begin position="229"/>
        <end position="346"/>
    </location>
</feature>
<proteinExistence type="predicted"/>
<accession>A0A9W6WWP6</accession>
<gene>
    <name evidence="3" type="ORF">Pfra01_000209000</name>
</gene>
<dbReference type="AlphaFoldDB" id="A0A9W6WWP6"/>
<dbReference type="Pfam" id="PF00188">
    <property type="entry name" value="CAP"/>
    <property type="match status" value="1"/>
</dbReference>
<feature type="compositionally biased region" description="Low complexity" evidence="1">
    <location>
        <begin position="357"/>
        <end position="384"/>
    </location>
</feature>